<dbReference type="Pfam" id="PF00072">
    <property type="entry name" value="Response_reg"/>
    <property type="match status" value="1"/>
</dbReference>
<dbReference type="CDD" id="cd00082">
    <property type="entry name" value="HisKA"/>
    <property type="match status" value="1"/>
</dbReference>
<dbReference type="InterPro" id="IPR011123">
    <property type="entry name" value="Y_Y_Y"/>
</dbReference>
<dbReference type="Gene3D" id="2.130.10.10">
    <property type="entry name" value="YVTN repeat-like/Quinoprotein amine dehydrogenase"/>
    <property type="match status" value="4"/>
</dbReference>
<dbReference type="InterPro" id="IPR015943">
    <property type="entry name" value="WD40/YVTN_repeat-like_dom_sf"/>
</dbReference>
<dbReference type="SMART" id="SM00448">
    <property type="entry name" value="REC"/>
    <property type="match status" value="1"/>
</dbReference>
<dbReference type="Proteomes" id="UP000746690">
    <property type="component" value="Unassembled WGS sequence"/>
</dbReference>
<dbReference type="PROSITE" id="PS01124">
    <property type="entry name" value="HTH_ARAC_FAMILY_2"/>
    <property type="match status" value="1"/>
</dbReference>
<organism evidence="11 12">
    <name type="scientific">Flavivirga algicola</name>
    <dbReference type="NCBI Taxonomy" id="2729136"/>
    <lineage>
        <taxon>Bacteria</taxon>
        <taxon>Pseudomonadati</taxon>
        <taxon>Bacteroidota</taxon>
        <taxon>Flavobacteriia</taxon>
        <taxon>Flavobacteriales</taxon>
        <taxon>Flavobacteriaceae</taxon>
        <taxon>Flavivirga</taxon>
    </lineage>
</organism>
<dbReference type="EMBL" id="JABBHF010000011">
    <property type="protein sequence ID" value="NMH89304.1"/>
    <property type="molecule type" value="Genomic_DNA"/>
</dbReference>
<evidence type="ECO:0000256" key="4">
    <source>
        <dbReference type="ARBA" id="ARBA00023015"/>
    </source>
</evidence>
<dbReference type="Pfam" id="PF07495">
    <property type="entry name" value="Y_Y_Y"/>
    <property type="match status" value="1"/>
</dbReference>
<dbReference type="Pfam" id="PF02518">
    <property type="entry name" value="HATPase_c"/>
    <property type="match status" value="1"/>
</dbReference>
<dbReference type="Pfam" id="PF07494">
    <property type="entry name" value="Reg_prop"/>
    <property type="match status" value="7"/>
</dbReference>
<evidence type="ECO:0000256" key="2">
    <source>
        <dbReference type="ARBA" id="ARBA00012438"/>
    </source>
</evidence>
<evidence type="ECO:0000259" key="8">
    <source>
        <dbReference type="PROSITE" id="PS01124"/>
    </source>
</evidence>
<dbReference type="SUPFAM" id="SSF47384">
    <property type="entry name" value="Homodimeric domain of signal transducing histidine kinase"/>
    <property type="match status" value="1"/>
</dbReference>
<dbReference type="PROSITE" id="PS50109">
    <property type="entry name" value="HIS_KIN"/>
    <property type="match status" value="1"/>
</dbReference>
<dbReference type="Gene3D" id="2.60.40.10">
    <property type="entry name" value="Immunoglobulins"/>
    <property type="match status" value="1"/>
</dbReference>
<dbReference type="SUPFAM" id="SSF46689">
    <property type="entry name" value="Homeodomain-like"/>
    <property type="match status" value="1"/>
</dbReference>
<dbReference type="PANTHER" id="PTHR43547">
    <property type="entry name" value="TWO-COMPONENT HISTIDINE KINASE"/>
    <property type="match status" value="1"/>
</dbReference>
<dbReference type="CDD" id="cd00075">
    <property type="entry name" value="HATPase"/>
    <property type="match status" value="1"/>
</dbReference>
<feature type="domain" description="Histidine kinase" evidence="9">
    <location>
        <begin position="871"/>
        <end position="1101"/>
    </location>
</feature>
<dbReference type="Gene3D" id="3.40.50.2300">
    <property type="match status" value="1"/>
</dbReference>
<dbReference type="InterPro" id="IPR004358">
    <property type="entry name" value="Sig_transdc_His_kin-like_C"/>
</dbReference>
<dbReference type="PRINTS" id="PR00344">
    <property type="entry name" value="BCTRLSENSOR"/>
</dbReference>
<evidence type="ECO:0000256" key="5">
    <source>
        <dbReference type="ARBA" id="ARBA00023163"/>
    </source>
</evidence>
<dbReference type="SMART" id="SM00342">
    <property type="entry name" value="HTH_ARAC"/>
    <property type="match status" value="1"/>
</dbReference>
<dbReference type="InterPro" id="IPR001789">
    <property type="entry name" value="Sig_transdc_resp-reg_receiver"/>
</dbReference>
<dbReference type="InterPro" id="IPR013783">
    <property type="entry name" value="Ig-like_fold"/>
</dbReference>
<accession>A0ABX1S3G9</accession>
<evidence type="ECO:0000313" key="12">
    <source>
        <dbReference type="Proteomes" id="UP000746690"/>
    </source>
</evidence>
<dbReference type="SMART" id="SM00387">
    <property type="entry name" value="HATPase_c"/>
    <property type="match status" value="1"/>
</dbReference>
<dbReference type="Pfam" id="PF00512">
    <property type="entry name" value="HisKA"/>
    <property type="match status" value="1"/>
</dbReference>
<sequence>MKKNFGALIFTLCFLLPKTHISQNLGYFERITTDNGLSQSDINTIHQDRDGFMWFGTHDGLNKYDGYSFKIFNPDSNIPESITSNLIFDIEEDQNGDFWIGTTGGGLIFFDKSSEKFKTYTYNKKDLKSIDNNYIITVYIDRENRLWIGTSEGLNMLNLDNIDGAVEFQRFKAHQEPFIPSINVSSVDAVYQDSKGRIWTGGPGGLYRLSRERNGDTYFKFLNEEVGLPNLAVSSIGEDKEGRLIITTNKGLFYQSRINTSLKFTKILDGNFRCLLVDDNNIWAGSESGLNYLKNSSDKELPELLQHFEYNPTDPNSLSKNIITSLFKDKTGIIWIGTNGGGINKFNPGRNRFDHVRKTLKPNSLSYDKIRSFFEDSNGNLWIGTEGGGVSMKPKQSNDNTFFNFDTLTNVFAIEEIESGNKKKLLLGSRNMISLYTLDITTPSKISSNKILPVEEITGGVFSILSDSNKTIWIGTYEVGIYRWTPKKGTDQYTTDIFMSNPNDPSSISNNIIRNIYEDSKGNIWFATGDGLNRLTKEEALKKHPKFQVYKHIIGDTTSISHNYILPIYESAKGELWVGTFGGGLNKFIPESKNKPASFKSYSDKDGLPNKVIKGILEDESGNLWLSTNKGLSKFNPEQETFKNYDVNDGLQSNEFQELACLKRRNNEMLFGGINGFNSFFPKNLVENTFEPETIITNFLISNQPVSVRDKINDRVILKETISKTQKINLKYFENNISFEFAALHYAASQKNQFAYKLEGFEKDWEQTTSNKRFASYTNLEPGTYIFYVKATNNDGLWDKTPSKIDISISPPFWLSNIAYFIYSLIIVGLLIAFRKYTIINTNKKHQLELEHLEKEKNEELQQLKIEFFTNISHEIRTPLTLIKGPLEYLKQSYTQLDKKVVLHQLNLMQKNTDSLLRLVNQLLGFRKMDKGKMTLTLYKSNIIEFVNELIQPFQFLCKKRHINIEINYSDEDITAWFDPNAVEKILNNLLSNAIKFTPDHGVIVIEILNSIENINADSEIKKHLVIKVKDSGPGIKPDKVKYIFERFYVDKKPSKKQLSEGAGIGLSYAKKLAELHQGSLDVESKHKKGSTFIFKFPTNKEDYLNIPNISFESEDKTLGFMMPNNVSSYQRDINDEIIDKIFSKRRSKLPILLIVDDHSDIRDFIAQALNEYYNVYHAENGKEGLEAAKHLQPNVILTDIFMPVMDGFEFCKQLKTKQETSHIPVIMITAKASEENELEGFTNGADDYIRKPFNIDLLKLKLANILDHREQLRKRFNRKIISQPKEVAVTSTDEKFLQQAIEIIEKHMMNTDFNVKFLVKEMNLSRSNIFMKFKELTGLSSGEFIRNIRLKRALQLLETSDLSVKEIMYMTGFNTASYFSKCFKKQFGVLPSDYIKKIKSEEKINESPFDK</sequence>
<comment type="catalytic activity">
    <reaction evidence="1">
        <text>ATP + protein L-histidine = ADP + protein N-phospho-L-histidine.</text>
        <dbReference type="EC" id="2.7.13.3"/>
    </reaction>
</comment>
<dbReference type="Gene3D" id="3.30.565.10">
    <property type="entry name" value="Histidine kinase-like ATPase, C-terminal domain"/>
    <property type="match status" value="1"/>
</dbReference>
<dbReference type="CDD" id="cd17574">
    <property type="entry name" value="REC_OmpR"/>
    <property type="match status" value="1"/>
</dbReference>
<keyword evidence="12" id="KW-1185">Reference proteome</keyword>
<evidence type="ECO:0000259" key="9">
    <source>
        <dbReference type="PROSITE" id="PS50109"/>
    </source>
</evidence>
<keyword evidence="7" id="KW-1133">Transmembrane helix</keyword>
<keyword evidence="4" id="KW-0805">Transcription regulation</keyword>
<dbReference type="InterPro" id="IPR005467">
    <property type="entry name" value="His_kinase_dom"/>
</dbReference>
<keyword evidence="7" id="KW-0812">Transmembrane</keyword>
<evidence type="ECO:0000313" key="11">
    <source>
        <dbReference type="EMBL" id="NMH89304.1"/>
    </source>
</evidence>
<protein>
    <recommendedName>
        <fullName evidence="2">histidine kinase</fullName>
        <ecNumber evidence="2">2.7.13.3</ecNumber>
    </recommendedName>
</protein>
<dbReference type="SMART" id="SM00388">
    <property type="entry name" value="HisKA"/>
    <property type="match status" value="1"/>
</dbReference>
<dbReference type="EC" id="2.7.13.3" evidence="2"/>
<feature type="domain" description="Response regulatory" evidence="10">
    <location>
        <begin position="1152"/>
        <end position="1267"/>
    </location>
</feature>
<gene>
    <name evidence="11" type="ORF">HHX25_17460</name>
</gene>
<dbReference type="InterPro" id="IPR036890">
    <property type="entry name" value="HATPase_C_sf"/>
</dbReference>
<keyword evidence="7" id="KW-0472">Membrane</keyword>
<dbReference type="PROSITE" id="PS50110">
    <property type="entry name" value="RESPONSE_REGULATORY"/>
    <property type="match status" value="1"/>
</dbReference>
<dbReference type="InterPro" id="IPR003661">
    <property type="entry name" value="HisK_dim/P_dom"/>
</dbReference>
<evidence type="ECO:0000259" key="10">
    <source>
        <dbReference type="PROSITE" id="PS50110"/>
    </source>
</evidence>
<dbReference type="Gene3D" id="1.10.10.60">
    <property type="entry name" value="Homeodomain-like"/>
    <property type="match status" value="2"/>
</dbReference>
<feature type="domain" description="HTH araC/xylS-type" evidence="8">
    <location>
        <begin position="1299"/>
        <end position="1398"/>
    </location>
</feature>
<dbReference type="InterPro" id="IPR011110">
    <property type="entry name" value="Reg_prop"/>
</dbReference>
<feature type="transmembrane region" description="Helical" evidence="7">
    <location>
        <begin position="813"/>
        <end position="834"/>
    </location>
</feature>
<dbReference type="SUPFAM" id="SSF52172">
    <property type="entry name" value="CheY-like"/>
    <property type="match status" value="1"/>
</dbReference>
<name>A0ABX1S3G9_9FLAO</name>
<keyword evidence="3 6" id="KW-0597">Phosphoprotein</keyword>
<dbReference type="InterPro" id="IPR003594">
    <property type="entry name" value="HATPase_dom"/>
</dbReference>
<dbReference type="RefSeq" id="WP_169676150.1">
    <property type="nucleotide sequence ID" value="NZ_JABBHF010000011.1"/>
</dbReference>
<evidence type="ECO:0000256" key="6">
    <source>
        <dbReference type="PROSITE-ProRule" id="PRU00169"/>
    </source>
</evidence>
<keyword evidence="5" id="KW-0804">Transcription</keyword>
<comment type="caution">
    <text evidence="11">The sequence shown here is derived from an EMBL/GenBank/DDBJ whole genome shotgun (WGS) entry which is preliminary data.</text>
</comment>
<dbReference type="Gene3D" id="1.10.287.130">
    <property type="match status" value="1"/>
</dbReference>
<evidence type="ECO:0000256" key="3">
    <source>
        <dbReference type="ARBA" id="ARBA00022553"/>
    </source>
</evidence>
<dbReference type="InterPro" id="IPR036097">
    <property type="entry name" value="HisK_dim/P_sf"/>
</dbReference>
<dbReference type="Pfam" id="PF12833">
    <property type="entry name" value="HTH_18"/>
    <property type="match status" value="1"/>
</dbReference>
<dbReference type="SUPFAM" id="SSF55874">
    <property type="entry name" value="ATPase domain of HSP90 chaperone/DNA topoisomerase II/histidine kinase"/>
    <property type="match status" value="1"/>
</dbReference>
<reference evidence="11 12" key="1">
    <citation type="submission" date="2020-04" db="EMBL/GenBank/DDBJ databases">
        <title>A Flavivirga sp. nov.</title>
        <authorList>
            <person name="Sun X."/>
        </authorList>
    </citation>
    <scope>NUCLEOTIDE SEQUENCE [LARGE SCALE GENOMIC DNA]</scope>
    <source>
        <strain evidence="11 12">Y03</strain>
    </source>
</reference>
<evidence type="ECO:0000256" key="1">
    <source>
        <dbReference type="ARBA" id="ARBA00000085"/>
    </source>
</evidence>
<dbReference type="InterPro" id="IPR018060">
    <property type="entry name" value="HTH_AraC"/>
</dbReference>
<dbReference type="InterPro" id="IPR011006">
    <property type="entry name" value="CheY-like_superfamily"/>
</dbReference>
<evidence type="ECO:0000256" key="7">
    <source>
        <dbReference type="SAM" id="Phobius"/>
    </source>
</evidence>
<feature type="modified residue" description="4-aspartylphosphate" evidence="6">
    <location>
        <position position="1200"/>
    </location>
</feature>
<dbReference type="InterPro" id="IPR009057">
    <property type="entry name" value="Homeodomain-like_sf"/>
</dbReference>
<dbReference type="PANTHER" id="PTHR43547:SF2">
    <property type="entry name" value="HYBRID SIGNAL TRANSDUCTION HISTIDINE KINASE C"/>
    <property type="match status" value="1"/>
</dbReference>
<proteinExistence type="predicted"/>
<dbReference type="SUPFAM" id="SSF63829">
    <property type="entry name" value="Calcium-dependent phosphotriesterase"/>
    <property type="match status" value="3"/>
</dbReference>